<dbReference type="Pfam" id="PF00583">
    <property type="entry name" value="Acetyltransf_1"/>
    <property type="match status" value="1"/>
</dbReference>
<dbReference type="InterPro" id="IPR050832">
    <property type="entry name" value="Bact_Acetyltransf"/>
</dbReference>
<evidence type="ECO:0000256" key="2">
    <source>
        <dbReference type="ARBA" id="ARBA00023315"/>
    </source>
</evidence>
<evidence type="ECO:0000259" key="4">
    <source>
        <dbReference type="PROSITE" id="PS51186"/>
    </source>
</evidence>
<dbReference type="InterPro" id="IPR016181">
    <property type="entry name" value="Acyl_CoA_acyltransferase"/>
</dbReference>
<evidence type="ECO:0000256" key="1">
    <source>
        <dbReference type="ARBA" id="ARBA00022679"/>
    </source>
</evidence>
<protein>
    <submittedName>
        <fullName evidence="5">Acetyltransferase (GNAT) family protein</fullName>
    </submittedName>
</protein>
<keyword evidence="1 5" id="KW-0808">Transferase</keyword>
<dbReference type="RefSeq" id="WP_106347735.1">
    <property type="nucleotide sequence ID" value="NZ_PVUE01000002.1"/>
</dbReference>
<dbReference type="PROSITE" id="PS51186">
    <property type="entry name" value="GNAT"/>
    <property type="match status" value="1"/>
</dbReference>
<dbReference type="AlphaFoldDB" id="A0A2T1A5G7"/>
<name>A0A2T1A5G7_9ACTN</name>
<dbReference type="EMBL" id="PVUE01000002">
    <property type="protein sequence ID" value="PRZ43588.1"/>
    <property type="molecule type" value="Genomic_DNA"/>
</dbReference>
<dbReference type="InterPro" id="IPR000182">
    <property type="entry name" value="GNAT_dom"/>
</dbReference>
<evidence type="ECO:0000313" key="6">
    <source>
        <dbReference type="Proteomes" id="UP000237752"/>
    </source>
</evidence>
<organism evidence="5 6">
    <name type="scientific">Antricoccus suffuscus</name>
    <dbReference type="NCBI Taxonomy" id="1629062"/>
    <lineage>
        <taxon>Bacteria</taxon>
        <taxon>Bacillati</taxon>
        <taxon>Actinomycetota</taxon>
        <taxon>Actinomycetes</taxon>
        <taxon>Geodermatophilales</taxon>
        <taxon>Antricoccaceae</taxon>
        <taxon>Antricoccus</taxon>
    </lineage>
</organism>
<dbReference type="GO" id="GO:0016747">
    <property type="term" value="F:acyltransferase activity, transferring groups other than amino-acyl groups"/>
    <property type="evidence" value="ECO:0007669"/>
    <property type="project" value="InterPro"/>
</dbReference>
<accession>A0A2T1A5G7</accession>
<dbReference type="PANTHER" id="PTHR43877:SF1">
    <property type="entry name" value="ACETYLTRANSFERASE"/>
    <property type="match status" value="1"/>
</dbReference>
<dbReference type="OrthoDB" id="5243635at2"/>
<dbReference type="Gene3D" id="3.40.630.30">
    <property type="match status" value="1"/>
</dbReference>
<dbReference type="CDD" id="cd04301">
    <property type="entry name" value="NAT_SF"/>
    <property type="match status" value="1"/>
</dbReference>
<feature type="domain" description="N-acetyltransferase" evidence="4">
    <location>
        <begin position="4"/>
        <end position="186"/>
    </location>
</feature>
<keyword evidence="6" id="KW-1185">Reference proteome</keyword>
<reference evidence="5 6" key="1">
    <citation type="submission" date="2018-03" db="EMBL/GenBank/DDBJ databases">
        <title>Genomic Encyclopedia of Archaeal and Bacterial Type Strains, Phase II (KMG-II): from individual species to whole genera.</title>
        <authorList>
            <person name="Goeker M."/>
        </authorList>
    </citation>
    <scope>NUCLEOTIDE SEQUENCE [LARGE SCALE GENOMIC DNA]</scope>
    <source>
        <strain evidence="5 6">DSM 100065</strain>
    </source>
</reference>
<keyword evidence="2" id="KW-0012">Acyltransferase</keyword>
<sequence>MADTHVRESREDDANELGRIHVATWHQAYDAILPPAALEIMTEENAVAAWRDAITDPPTNGHRVFTAYERSSTGESTVGFIALAPPAEDEEDITAPTAEIVTLLVEPRWGRRGHGSRLLSAAVTVARQGGAAHLICWVIARDTVTAGFLRSAGWERDGWTRTLDAGGQPTDQYRFATDIAEAKPAADERPQLPIVSPEHPTADG</sequence>
<dbReference type="SUPFAM" id="SSF55729">
    <property type="entry name" value="Acyl-CoA N-acyltransferases (Nat)"/>
    <property type="match status" value="1"/>
</dbReference>
<proteinExistence type="predicted"/>
<dbReference type="PANTHER" id="PTHR43877">
    <property type="entry name" value="AMINOALKYLPHOSPHONATE N-ACETYLTRANSFERASE-RELATED-RELATED"/>
    <property type="match status" value="1"/>
</dbReference>
<evidence type="ECO:0000256" key="3">
    <source>
        <dbReference type="SAM" id="MobiDB-lite"/>
    </source>
</evidence>
<feature type="region of interest" description="Disordered" evidence="3">
    <location>
        <begin position="183"/>
        <end position="204"/>
    </location>
</feature>
<gene>
    <name evidence="5" type="ORF">CLV47_102278</name>
</gene>
<comment type="caution">
    <text evidence="5">The sequence shown here is derived from an EMBL/GenBank/DDBJ whole genome shotgun (WGS) entry which is preliminary data.</text>
</comment>
<dbReference type="Proteomes" id="UP000237752">
    <property type="component" value="Unassembled WGS sequence"/>
</dbReference>
<evidence type="ECO:0000313" key="5">
    <source>
        <dbReference type="EMBL" id="PRZ43588.1"/>
    </source>
</evidence>